<evidence type="ECO:0000313" key="7">
    <source>
        <dbReference type="Proteomes" id="UP000609121"/>
    </source>
</evidence>
<dbReference type="EMBL" id="JACVXA010000123">
    <property type="protein sequence ID" value="MBE3640663.1"/>
    <property type="molecule type" value="Genomic_DNA"/>
</dbReference>
<dbReference type="InterPro" id="IPR045854">
    <property type="entry name" value="NO2/SO3_Rdtase_4Fe4S_sf"/>
</dbReference>
<organism evidence="6 7">
    <name type="scientific">Mangrovicoccus algicola</name>
    <dbReference type="NCBI Taxonomy" id="2771008"/>
    <lineage>
        <taxon>Bacteria</taxon>
        <taxon>Pseudomonadati</taxon>
        <taxon>Pseudomonadota</taxon>
        <taxon>Alphaproteobacteria</taxon>
        <taxon>Rhodobacterales</taxon>
        <taxon>Paracoccaceae</taxon>
        <taxon>Mangrovicoccus</taxon>
    </lineage>
</organism>
<keyword evidence="1" id="KW-0004">4Fe-4S</keyword>
<keyword evidence="4" id="KW-0411">Iron-sulfur</keyword>
<protein>
    <submittedName>
        <fullName evidence="6">Precorrin-3B synthase</fullName>
    </submittedName>
</protein>
<keyword evidence="2" id="KW-0479">Metal-binding</keyword>
<name>A0A8J7D1D5_9RHOB</name>
<evidence type="ECO:0000256" key="2">
    <source>
        <dbReference type="ARBA" id="ARBA00022723"/>
    </source>
</evidence>
<evidence type="ECO:0000313" key="6">
    <source>
        <dbReference type="EMBL" id="MBE3640663.1"/>
    </source>
</evidence>
<comment type="caution">
    <text evidence="6">The sequence shown here is derived from an EMBL/GenBank/DDBJ whole genome shotgun (WGS) entry which is preliminary data.</text>
</comment>
<dbReference type="GO" id="GO:0046872">
    <property type="term" value="F:metal ion binding"/>
    <property type="evidence" value="ECO:0007669"/>
    <property type="project" value="UniProtKB-KW"/>
</dbReference>
<keyword evidence="5" id="KW-0472">Membrane</keyword>
<dbReference type="PROSITE" id="PS00365">
    <property type="entry name" value="NIR_SIR"/>
    <property type="match status" value="1"/>
</dbReference>
<keyword evidence="5" id="KW-0812">Transmembrane</keyword>
<evidence type="ECO:0000256" key="5">
    <source>
        <dbReference type="SAM" id="Phobius"/>
    </source>
</evidence>
<keyword evidence="5" id="KW-1133">Transmembrane helix</keyword>
<dbReference type="AlphaFoldDB" id="A0A8J7D1D5"/>
<reference evidence="6" key="1">
    <citation type="submission" date="2020-09" db="EMBL/GenBank/DDBJ databases">
        <title>A novel bacterium of genus Mangrovicoccus, isolated from South China Sea.</title>
        <authorList>
            <person name="Huang H."/>
            <person name="Mo K."/>
            <person name="Hu Y."/>
        </authorList>
    </citation>
    <scope>NUCLEOTIDE SEQUENCE</scope>
    <source>
        <strain evidence="6">HB182678</strain>
    </source>
</reference>
<dbReference type="Gene3D" id="3.30.413.10">
    <property type="entry name" value="Sulfite Reductase Hemoprotein, domain 1"/>
    <property type="match status" value="1"/>
</dbReference>
<dbReference type="Proteomes" id="UP000609121">
    <property type="component" value="Unassembled WGS sequence"/>
</dbReference>
<dbReference type="GO" id="GO:0016491">
    <property type="term" value="F:oxidoreductase activity"/>
    <property type="evidence" value="ECO:0007669"/>
    <property type="project" value="InterPro"/>
</dbReference>
<evidence type="ECO:0000256" key="1">
    <source>
        <dbReference type="ARBA" id="ARBA00022485"/>
    </source>
</evidence>
<dbReference type="GO" id="GO:0020037">
    <property type="term" value="F:heme binding"/>
    <property type="evidence" value="ECO:0007669"/>
    <property type="project" value="InterPro"/>
</dbReference>
<sequence length="150" mass="15442">PAHPPPGPGPVAGGCLAGFAFGTVPAATLAALARAGRLRLTPWRMLFLEGAASLPDLPGLIGDAADPMLRVHACAGAPFCLQAHRPTRALARRLAPLLPEGAVLHVSGCDKHCARPPRADVTLTATPEGYMPCDPARLPAAWLPLIAETS</sequence>
<keyword evidence="7" id="KW-1185">Reference proteome</keyword>
<evidence type="ECO:0000256" key="4">
    <source>
        <dbReference type="ARBA" id="ARBA00023014"/>
    </source>
</evidence>
<dbReference type="InterPro" id="IPR006066">
    <property type="entry name" value="NO2/SO3_Rdtase_FeS/sirohaem_BS"/>
</dbReference>
<dbReference type="SUPFAM" id="SSF56014">
    <property type="entry name" value="Nitrite and sulphite reductase 4Fe-4S domain-like"/>
    <property type="match status" value="1"/>
</dbReference>
<accession>A0A8J7D1D5</accession>
<keyword evidence="3" id="KW-0408">Iron</keyword>
<feature type="non-terminal residue" evidence="6">
    <location>
        <position position="1"/>
    </location>
</feature>
<gene>
    <name evidence="6" type="ORF">ICN82_20885</name>
</gene>
<evidence type="ECO:0000256" key="3">
    <source>
        <dbReference type="ARBA" id="ARBA00023004"/>
    </source>
</evidence>
<feature type="transmembrane region" description="Helical" evidence="5">
    <location>
        <begin position="16"/>
        <end position="35"/>
    </location>
</feature>
<proteinExistence type="predicted"/>
<dbReference type="GO" id="GO:0051539">
    <property type="term" value="F:4 iron, 4 sulfur cluster binding"/>
    <property type="evidence" value="ECO:0007669"/>
    <property type="project" value="UniProtKB-KW"/>
</dbReference>